<gene>
    <name evidence="1" type="ordered locus">HPB8_599</name>
</gene>
<organism evidence="1 2">
    <name type="scientific">Helicobacter pylori (strain B8)</name>
    <dbReference type="NCBI Taxonomy" id="693745"/>
    <lineage>
        <taxon>Bacteria</taxon>
        <taxon>Pseudomonadati</taxon>
        <taxon>Campylobacterota</taxon>
        <taxon>Epsilonproteobacteria</taxon>
        <taxon>Campylobacterales</taxon>
        <taxon>Helicobacteraceae</taxon>
        <taxon>Helicobacter</taxon>
    </lineage>
</organism>
<evidence type="ECO:0000313" key="1">
    <source>
        <dbReference type="EMBL" id="CBI66156.1"/>
    </source>
</evidence>
<dbReference type="HOGENOM" id="CLU_3403928_0_0_7"/>
<proteinExistence type="predicted"/>
<sequence>MFGFMFLGQIKIDGCKKFKKWANGVALSAK</sequence>
<name>D7FD99_HELP3</name>
<accession>D7FD99</accession>
<dbReference type="KEGG" id="hpl:HPB8_599"/>
<dbReference type="EMBL" id="FN598874">
    <property type="protein sequence ID" value="CBI66156.1"/>
    <property type="molecule type" value="Genomic_DNA"/>
</dbReference>
<dbReference type="AlphaFoldDB" id="D7FD99"/>
<dbReference type="Proteomes" id="UP000007091">
    <property type="component" value="Chromosome"/>
</dbReference>
<reference evidence="1 2" key="1">
    <citation type="journal article" date="2010" name="BMC Genomics">
        <title>Sequencing, annotation, and comparative genome analysis of the gerbil-adapted Helicobacter pylori strain B8.</title>
        <authorList>
            <person name="Farnbacher M."/>
            <person name="Jahns T."/>
            <person name="Willrodt D."/>
            <person name="Daniel R."/>
            <person name="Haas R."/>
            <person name="Goesmann A."/>
            <person name="Kurtz S."/>
            <person name="Rieder G."/>
        </authorList>
    </citation>
    <scope>NUCLEOTIDE SEQUENCE [LARGE SCALE GENOMIC DNA]</scope>
    <source>
        <strain evidence="1 2">B8</strain>
    </source>
</reference>
<evidence type="ECO:0000313" key="2">
    <source>
        <dbReference type="Proteomes" id="UP000007091"/>
    </source>
</evidence>
<protein>
    <submittedName>
        <fullName evidence="1">Uncharacterized protein</fullName>
    </submittedName>
</protein>